<feature type="transmembrane region" description="Helical" evidence="1">
    <location>
        <begin position="102"/>
        <end position="120"/>
    </location>
</feature>
<feature type="transmembrane region" description="Helical" evidence="1">
    <location>
        <begin position="64"/>
        <end position="82"/>
    </location>
</feature>
<accession>A0A6A4NYI9</accession>
<dbReference type="PANTHER" id="PTHR37726">
    <property type="entry name" value="TRANSMEMBRANE PROTEIN"/>
    <property type="match status" value="1"/>
</dbReference>
<dbReference type="Proteomes" id="UP000447434">
    <property type="component" value="Chromosome 17"/>
</dbReference>
<evidence type="ECO:0008006" key="4">
    <source>
        <dbReference type="Google" id="ProtNLM"/>
    </source>
</evidence>
<evidence type="ECO:0000313" key="3">
    <source>
        <dbReference type="Proteomes" id="UP000447434"/>
    </source>
</evidence>
<dbReference type="PANTHER" id="PTHR37726:SF1">
    <property type="entry name" value="TRANSMEMBRANE PROTEIN"/>
    <property type="match status" value="1"/>
</dbReference>
<feature type="transmembrane region" description="Helical" evidence="1">
    <location>
        <begin position="279"/>
        <end position="297"/>
    </location>
</feature>
<feature type="transmembrane region" description="Helical" evidence="1">
    <location>
        <begin position="126"/>
        <end position="145"/>
    </location>
</feature>
<keyword evidence="1" id="KW-0472">Membrane</keyword>
<feature type="transmembrane region" description="Helical" evidence="1">
    <location>
        <begin position="257"/>
        <end position="273"/>
    </location>
</feature>
<name>A0A6A4NYI9_LUPAL</name>
<proteinExistence type="predicted"/>
<dbReference type="AlphaFoldDB" id="A0A6A4NYI9"/>
<feature type="transmembrane region" description="Helical" evidence="1">
    <location>
        <begin position="217"/>
        <end position="236"/>
    </location>
</feature>
<keyword evidence="1" id="KW-0812">Transmembrane</keyword>
<dbReference type="EMBL" id="WOCE01000017">
    <property type="protein sequence ID" value="KAE9595345.1"/>
    <property type="molecule type" value="Genomic_DNA"/>
</dbReference>
<gene>
    <name evidence="2" type="ORF">Lalb_Chr17g0337801</name>
</gene>
<comment type="caution">
    <text evidence="2">The sequence shown here is derived from an EMBL/GenBank/DDBJ whole genome shotgun (WGS) entry which is preliminary data.</text>
</comment>
<feature type="transmembrane region" description="Helical" evidence="1">
    <location>
        <begin position="157"/>
        <end position="175"/>
    </location>
</feature>
<evidence type="ECO:0000313" key="2">
    <source>
        <dbReference type="EMBL" id="KAE9595345.1"/>
    </source>
</evidence>
<keyword evidence="1" id="KW-1133">Transmembrane helix</keyword>
<keyword evidence="3" id="KW-1185">Reference proteome</keyword>
<organism evidence="2 3">
    <name type="scientific">Lupinus albus</name>
    <name type="common">White lupine</name>
    <name type="synonym">Lupinus termis</name>
    <dbReference type="NCBI Taxonomy" id="3870"/>
    <lineage>
        <taxon>Eukaryota</taxon>
        <taxon>Viridiplantae</taxon>
        <taxon>Streptophyta</taxon>
        <taxon>Embryophyta</taxon>
        <taxon>Tracheophyta</taxon>
        <taxon>Spermatophyta</taxon>
        <taxon>Magnoliopsida</taxon>
        <taxon>eudicotyledons</taxon>
        <taxon>Gunneridae</taxon>
        <taxon>Pentapetalae</taxon>
        <taxon>rosids</taxon>
        <taxon>fabids</taxon>
        <taxon>Fabales</taxon>
        <taxon>Fabaceae</taxon>
        <taxon>Papilionoideae</taxon>
        <taxon>50 kb inversion clade</taxon>
        <taxon>genistoids sensu lato</taxon>
        <taxon>core genistoids</taxon>
        <taxon>Genisteae</taxon>
        <taxon>Lupinus</taxon>
    </lineage>
</organism>
<reference evidence="3" key="1">
    <citation type="journal article" date="2020" name="Nat. Commun.">
        <title>Genome sequence of the cluster root forming white lupin.</title>
        <authorList>
            <person name="Hufnagel B."/>
            <person name="Marques A."/>
            <person name="Soriano A."/>
            <person name="Marques L."/>
            <person name="Divol F."/>
            <person name="Doumas P."/>
            <person name="Sallet E."/>
            <person name="Mancinotti D."/>
            <person name="Carrere S."/>
            <person name="Marande W."/>
            <person name="Arribat S."/>
            <person name="Keller J."/>
            <person name="Huneau C."/>
            <person name="Blein T."/>
            <person name="Aime D."/>
            <person name="Laguerre M."/>
            <person name="Taylor J."/>
            <person name="Schubert V."/>
            <person name="Nelson M."/>
            <person name="Geu-Flores F."/>
            <person name="Crespi M."/>
            <person name="Gallardo-Guerrero K."/>
            <person name="Delaux P.-M."/>
            <person name="Salse J."/>
            <person name="Berges H."/>
            <person name="Guyot R."/>
            <person name="Gouzy J."/>
            <person name="Peret B."/>
        </authorList>
    </citation>
    <scope>NUCLEOTIDE SEQUENCE [LARGE SCALE GENOMIC DNA]</scope>
    <source>
        <strain evidence="3">cv. Amiga</strain>
    </source>
</reference>
<protein>
    <recommendedName>
        <fullName evidence="4">Transmembrane protein</fullName>
    </recommendedName>
</protein>
<evidence type="ECO:0000256" key="1">
    <source>
        <dbReference type="SAM" id="Phobius"/>
    </source>
</evidence>
<dbReference type="OrthoDB" id="657942at2759"/>
<sequence length="334" mass="37659">MMNNQFWLPEYPTFQPGWDLENFHATFFKCISWQVEETLDSINCPYHYVCDRTYPSNYPPSVDILVLLFTIASYLVTLVIVIMDMMNSRKESIFMCQSKRYFLPSGSISLPLIILVFSKGPQINTIFPLSCIGPSILQLVLISALNSDIEGDKDIKYVFFVASTVSGILHASLYLDSVILPYYTGFDALMGSVFSGQCASCVCRKEPLVVGGKLVRYRGWSMTTFFVVGVLCLRIVCKILRVNSGKVLYIKNLMEKSSWVLITVDCVYLIVNSPQERVMLRVAAFGGIFLLICLHVLKESYIQICTMACASEKLRWAATSLQTIKGDSVHETHT</sequence>